<dbReference type="OrthoDB" id="1429026at2759"/>
<evidence type="ECO:0000313" key="3">
    <source>
        <dbReference type="Proteomes" id="UP000507245"/>
    </source>
</evidence>
<proteinExistence type="predicted"/>
<gene>
    <name evidence="2" type="ORF">ORAREDHAP_LOCUS27159</name>
</gene>
<keyword evidence="3" id="KW-1185">Reference proteome</keyword>
<dbReference type="EMBL" id="CAEKKB010000004">
    <property type="protein sequence ID" value="CAB4308066.1"/>
    <property type="molecule type" value="Genomic_DNA"/>
</dbReference>
<dbReference type="InterPro" id="IPR013103">
    <property type="entry name" value="RVT_2"/>
</dbReference>
<dbReference type="AlphaFoldDB" id="A0A6J5X1Y5"/>
<sequence>MVTRAKSGIHKPNPKYAHTSISLSFTDNIVEPTCFTQANKVREWGLAVTDEFNALQQAALSDQFQWPVHQLDVQNAFLHGYLDEKVSMHQPTGFVDLNSLTMFVAFVDHFMASSKPLESLDAKHGSTPAISRHRLSLHDGDDSLEDPTEYRSVRIMRYLNGTATHGMFYKPGHLTLTTYSDVDYAKDPTLAVLP</sequence>
<reference evidence="3" key="1">
    <citation type="journal article" date="2020" name="Genome Biol.">
        <title>Gamete binning: chromosome-level and haplotype-resolved genome assembly enabled by high-throughput single-cell sequencing of gamete genomes.</title>
        <authorList>
            <person name="Campoy J.A."/>
            <person name="Sun H."/>
            <person name="Goel M."/>
            <person name="Jiao W.-B."/>
            <person name="Folz-Donahue K."/>
            <person name="Wang N."/>
            <person name="Rubio M."/>
            <person name="Liu C."/>
            <person name="Kukat C."/>
            <person name="Ruiz D."/>
            <person name="Huettel B."/>
            <person name="Schneeberger K."/>
        </authorList>
    </citation>
    <scope>NUCLEOTIDE SEQUENCE [LARGE SCALE GENOMIC DNA]</scope>
    <source>
        <strain evidence="3">cv. Rojo Pasion</strain>
    </source>
</reference>
<dbReference type="Pfam" id="PF07727">
    <property type="entry name" value="RVT_2"/>
    <property type="match status" value="1"/>
</dbReference>
<evidence type="ECO:0000313" key="2">
    <source>
        <dbReference type="EMBL" id="CAB4308066.1"/>
    </source>
</evidence>
<dbReference type="Proteomes" id="UP000507245">
    <property type="component" value="Unassembled WGS sequence"/>
</dbReference>
<feature type="domain" description="Reverse transcriptase Ty1/copia-type" evidence="1">
    <location>
        <begin position="58"/>
        <end position="95"/>
    </location>
</feature>
<protein>
    <recommendedName>
        <fullName evidence="1">Reverse transcriptase Ty1/copia-type domain-containing protein</fullName>
    </recommendedName>
</protein>
<name>A0A6J5X1Y5_PRUAR</name>
<evidence type="ECO:0000259" key="1">
    <source>
        <dbReference type="Pfam" id="PF07727"/>
    </source>
</evidence>
<accession>A0A6J5X1Y5</accession>
<organism evidence="2 3">
    <name type="scientific">Prunus armeniaca</name>
    <name type="common">Apricot</name>
    <name type="synonym">Armeniaca vulgaris</name>
    <dbReference type="NCBI Taxonomy" id="36596"/>
    <lineage>
        <taxon>Eukaryota</taxon>
        <taxon>Viridiplantae</taxon>
        <taxon>Streptophyta</taxon>
        <taxon>Embryophyta</taxon>
        <taxon>Tracheophyta</taxon>
        <taxon>Spermatophyta</taxon>
        <taxon>Magnoliopsida</taxon>
        <taxon>eudicotyledons</taxon>
        <taxon>Gunneridae</taxon>
        <taxon>Pentapetalae</taxon>
        <taxon>rosids</taxon>
        <taxon>fabids</taxon>
        <taxon>Rosales</taxon>
        <taxon>Rosaceae</taxon>
        <taxon>Amygdaloideae</taxon>
        <taxon>Amygdaleae</taxon>
        <taxon>Prunus</taxon>
    </lineage>
</organism>